<protein>
    <recommendedName>
        <fullName evidence="1">Methyltransferase domain-containing protein</fullName>
    </recommendedName>
</protein>
<dbReference type="InterPro" id="IPR025714">
    <property type="entry name" value="Methyltranfer_dom"/>
</dbReference>
<dbReference type="Pfam" id="PF13679">
    <property type="entry name" value="Methyltransf_32"/>
    <property type="match status" value="1"/>
</dbReference>
<proteinExistence type="predicted"/>
<sequence length="404" mass="45058">MDFQARLEALTHQLQPWSPLWSRSILQGWPESGVAYPEEWLAYARSLDASGERLLDQGTLVGVPPPSLLALLNSLHALTALPWHEGLHALTVAETQGLSAKKRHELERVLALLAPRTRFVHEAVDIGGGMGHLARLCSRTFGWTFHSIDRDAALQDKGRRWLTRPHPPGGGTLGFVLATVEDGPQPQLDPLFSGRDRASIGLHTCGPLALTQLRKSQGAGFVLNVGCCYDKLEVPRDYPVSRFGKAHPLPLTPHALALTTRGRHHKTEVEFARMKQVYAWRFAFDLLSRRHFPERGFVRAGDAPRALYAGRFAAYARDRLVRLGLEPGMTDAELDAFEVSVRADTRDLLLCHLLRDRFARALEVVLLLDRAILLEESGFQVELLQLFDPRLSPRNLALIASRST</sequence>
<dbReference type="OrthoDB" id="5288826at2"/>
<dbReference type="InterPro" id="IPR029063">
    <property type="entry name" value="SAM-dependent_MTases_sf"/>
</dbReference>
<name>A0A0H4XA28_9BACT</name>
<dbReference type="EMBL" id="CP012109">
    <property type="protein sequence ID" value="AKQ64742.1"/>
    <property type="molecule type" value="Genomic_DNA"/>
</dbReference>
<dbReference type="AlphaFoldDB" id="A0A0H4XA28"/>
<dbReference type="RefSeq" id="WP_002640816.1">
    <property type="nucleotide sequence ID" value="NZ_CP012109.1"/>
</dbReference>
<evidence type="ECO:0000313" key="3">
    <source>
        <dbReference type="Proteomes" id="UP000009026"/>
    </source>
</evidence>
<dbReference type="Proteomes" id="UP000009026">
    <property type="component" value="Chromosome"/>
</dbReference>
<dbReference type="STRING" id="1297742.A176_001654"/>
<feature type="domain" description="Methyltransferase" evidence="1">
    <location>
        <begin position="101"/>
        <end position="233"/>
    </location>
</feature>
<gene>
    <name evidence="2" type="ORF">A176_001654</name>
</gene>
<evidence type="ECO:0000259" key="1">
    <source>
        <dbReference type="Pfam" id="PF13679"/>
    </source>
</evidence>
<dbReference type="KEGG" id="mym:A176_001654"/>
<keyword evidence="3" id="KW-1185">Reference proteome</keyword>
<dbReference type="eggNOG" id="ENOG502Z7Q4">
    <property type="taxonomic scope" value="Bacteria"/>
</dbReference>
<dbReference type="InterPro" id="IPR052220">
    <property type="entry name" value="METTL25"/>
</dbReference>
<dbReference type="PANTHER" id="PTHR12496:SF0">
    <property type="entry name" value="METHYLTRANSFERASE DOMAIN-CONTAINING PROTEIN"/>
    <property type="match status" value="1"/>
</dbReference>
<organism evidence="2 3">
    <name type="scientific">Pseudomyxococcus hansupus</name>
    <dbReference type="NCBI Taxonomy" id="1297742"/>
    <lineage>
        <taxon>Bacteria</taxon>
        <taxon>Pseudomonadati</taxon>
        <taxon>Myxococcota</taxon>
        <taxon>Myxococcia</taxon>
        <taxon>Myxococcales</taxon>
        <taxon>Cystobacterineae</taxon>
        <taxon>Myxococcaceae</taxon>
        <taxon>Pseudomyxococcus</taxon>
    </lineage>
</organism>
<dbReference type="PATRIC" id="fig|1297742.4.peg.1675"/>
<dbReference type="SUPFAM" id="SSF53335">
    <property type="entry name" value="S-adenosyl-L-methionine-dependent methyltransferases"/>
    <property type="match status" value="1"/>
</dbReference>
<reference evidence="2 3" key="1">
    <citation type="journal article" date="2016" name="PLoS ONE">
        <title>Complete Genome Sequence and Comparative Genomics of a Novel Myxobacterium Myxococcus hansupus.</title>
        <authorList>
            <person name="Sharma G."/>
            <person name="Narwani T."/>
            <person name="Subramanian S."/>
        </authorList>
    </citation>
    <scope>NUCLEOTIDE SEQUENCE [LARGE SCALE GENOMIC DNA]</scope>
    <source>
        <strain evidence="3">mixupus</strain>
    </source>
</reference>
<dbReference type="PANTHER" id="PTHR12496">
    <property type="entry name" value="CGI-41 METHYLTRANSFERASE"/>
    <property type="match status" value="1"/>
</dbReference>
<evidence type="ECO:0000313" key="2">
    <source>
        <dbReference type="EMBL" id="AKQ64742.1"/>
    </source>
</evidence>
<accession>A0A0H4XA28</accession>